<feature type="domain" description="DHHA1" evidence="2">
    <location>
        <begin position="251"/>
        <end position="334"/>
    </location>
</feature>
<dbReference type="Proteomes" id="UP000823598">
    <property type="component" value="Unassembled WGS sequence"/>
</dbReference>
<accession>A0A9D9NKB4</accession>
<sequence>MLEQIIDRNLLLQLDKLIEESHNIAITCHMAPDGDAIGSANGLCLLLRKMGKTANVITPDQAPYDLAFIPEYEKMTAYSRQPVKARRLIREADLIVCLDYNGLNRVAQMEEPLRNAKCKKAMIDHHLHPDNFCDVTISYPVMTSTCELLYRILDQLDYTQLIDTTIAECIYTGMMTDTGNFSYNSNHAELYNIVAELVKKGVDKDRIYKLAINTSSESRMRLTGYALAEKMIIYPEHNASFIVLTKDDLTRFNYQSGDTEMLANKPLAIPEVIWSTFFRQEKGYVKVSMRSEGNFAVNTLCAKYFNGGGHANAAGGEYHGTMEEAIKTYEKVLADLSAEKSI</sequence>
<dbReference type="Gene3D" id="3.90.1640.10">
    <property type="entry name" value="inorganic pyrophosphatase (n-terminal core)"/>
    <property type="match status" value="1"/>
</dbReference>
<name>A0A9D9NKB4_9BACT</name>
<dbReference type="AlphaFoldDB" id="A0A9D9NKB4"/>
<dbReference type="EMBL" id="JADIMC010000089">
    <property type="protein sequence ID" value="MBO8476884.1"/>
    <property type="molecule type" value="Genomic_DNA"/>
</dbReference>
<evidence type="ECO:0000313" key="4">
    <source>
        <dbReference type="Proteomes" id="UP000823598"/>
    </source>
</evidence>
<evidence type="ECO:0000259" key="1">
    <source>
        <dbReference type="Pfam" id="PF01368"/>
    </source>
</evidence>
<feature type="non-terminal residue" evidence="3">
    <location>
        <position position="342"/>
    </location>
</feature>
<proteinExistence type="predicted"/>
<dbReference type="InterPro" id="IPR001667">
    <property type="entry name" value="DDH_dom"/>
</dbReference>
<gene>
    <name evidence="3" type="ORF">IAB88_07815</name>
</gene>
<dbReference type="InterPro" id="IPR003156">
    <property type="entry name" value="DHHA1_dom"/>
</dbReference>
<comment type="caution">
    <text evidence="3">The sequence shown here is derived from an EMBL/GenBank/DDBJ whole genome shotgun (WGS) entry which is preliminary data.</text>
</comment>
<reference evidence="3" key="1">
    <citation type="submission" date="2020-10" db="EMBL/GenBank/DDBJ databases">
        <authorList>
            <person name="Gilroy R."/>
        </authorList>
    </citation>
    <scope>NUCLEOTIDE SEQUENCE</scope>
    <source>
        <strain evidence="3">6919</strain>
    </source>
</reference>
<dbReference type="Pfam" id="PF02272">
    <property type="entry name" value="DHHA1"/>
    <property type="match status" value="1"/>
</dbReference>
<organism evidence="3 4">
    <name type="scientific">Candidatus Limisoma faecipullorum</name>
    <dbReference type="NCBI Taxonomy" id="2840854"/>
    <lineage>
        <taxon>Bacteria</taxon>
        <taxon>Pseudomonadati</taxon>
        <taxon>Bacteroidota</taxon>
        <taxon>Bacteroidia</taxon>
        <taxon>Bacteroidales</taxon>
        <taxon>Candidatus Limisoma</taxon>
    </lineage>
</organism>
<dbReference type="PANTHER" id="PTHR47618">
    <property type="entry name" value="BIFUNCTIONAL OLIGORIBONUCLEASE AND PAP PHOSPHATASE NRNA"/>
    <property type="match status" value="1"/>
</dbReference>
<feature type="domain" description="DDH" evidence="1">
    <location>
        <begin position="23"/>
        <end position="174"/>
    </location>
</feature>
<dbReference type="PANTHER" id="PTHR47618:SF1">
    <property type="entry name" value="BIFUNCTIONAL OLIGORIBONUCLEASE AND PAP PHOSPHATASE NRNA"/>
    <property type="match status" value="1"/>
</dbReference>
<reference evidence="3" key="2">
    <citation type="journal article" date="2021" name="PeerJ">
        <title>Extensive microbial diversity within the chicken gut microbiome revealed by metagenomics and culture.</title>
        <authorList>
            <person name="Gilroy R."/>
            <person name="Ravi A."/>
            <person name="Getino M."/>
            <person name="Pursley I."/>
            <person name="Horton D.L."/>
            <person name="Alikhan N.F."/>
            <person name="Baker D."/>
            <person name="Gharbi K."/>
            <person name="Hall N."/>
            <person name="Watson M."/>
            <person name="Adriaenssens E.M."/>
            <person name="Foster-Nyarko E."/>
            <person name="Jarju S."/>
            <person name="Secka A."/>
            <person name="Antonio M."/>
            <person name="Oren A."/>
            <person name="Chaudhuri R.R."/>
            <person name="La Ragione R."/>
            <person name="Hildebrand F."/>
            <person name="Pallen M.J."/>
        </authorList>
    </citation>
    <scope>NUCLEOTIDE SEQUENCE</scope>
    <source>
        <strain evidence="3">6919</strain>
    </source>
</reference>
<dbReference type="Pfam" id="PF01368">
    <property type="entry name" value="DHH"/>
    <property type="match status" value="1"/>
</dbReference>
<dbReference type="InterPro" id="IPR051319">
    <property type="entry name" value="Oligoribo/pAp-PDE_c-di-AMP_PDE"/>
</dbReference>
<dbReference type="InterPro" id="IPR038763">
    <property type="entry name" value="DHH_sf"/>
</dbReference>
<evidence type="ECO:0000259" key="2">
    <source>
        <dbReference type="Pfam" id="PF02272"/>
    </source>
</evidence>
<evidence type="ECO:0000313" key="3">
    <source>
        <dbReference type="EMBL" id="MBO8476884.1"/>
    </source>
</evidence>
<protein>
    <submittedName>
        <fullName evidence="3">DHH family phosphoesterase</fullName>
    </submittedName>
</protein>
<dbReference type="GO" id="GO:0003676">
    <property type="term" value="F:nucleic acid binding"/>
    <property type="evidence" value="ECO:0007669"/>
    <property type="project" value="InterPro"/>
</dbReference>
<dbReference type="SUPFAM" id="SSF64182">
    <property type="entry name" value="DHH phosphoesterases"/>
    <property type="match status" value="1"/>
</dbReference>
<dbReference type="Gene3D" id="3.10.310.30">
    <property type="match status" value="1"/>
</dbReference>